<feature type="region of interest" description="Cytidylyltransferase" evidence="16">
    <location>
        <begin position="345"/>
        <end position="490"/>
    </location>
</feature>
<comment type="subunit">
    <text evidence="4 16">Homodimer.</text>
</comment>
<dbReference type="Gene3D" id="3.40.1190.20">
    <property type="match status" value="1"/>
</dbReference>
<keyword evidence="10 16" id="KW-0511">Multifunctional enzyme</keyword>
<evidence type="ECO:0000313" key="20">
    <source>
        <dbReference type="Proteomes" id="UP001178148"/>
    </source>
</evidence>
<accession>A0AA90SSZ5</accession>
<keyword evidence="8 16" id="KW-0418">Kinase</keyword>
<evidence type="ECO:0000256" key="16">
    <source>
        <dbReference type="HAMAP-Rule" id="MF_01603"/>
    </source>
</evidence>
<evidence type="ECO:0000313" key="19">
    <source>
        <dbReference type="EMBL" id="MDP0589095.1"/>
    </source>
</evidence>
<evidence type="ECO:0000256" key="8">
    <source>
        <dbReference type="ARBA" id="ARBA00022777"/>
    </source>
</evidence>
<dbReference type="Proteomes" id="UP001178148">
    <property type="component" value="Unassembled WGS sequence"/>
</dbReference>
<dbReference type="GO" id="GO:0033786">
    <property type="term" value="F:heptose-1-phosphate adenylyltransferase activity"/>
    <property type="evidence" value="ECO:0007669"/>
    <property type="project" value="UniProtKB-UniRule"/>
</dbReference>
<keyword evidence="5 16" id="KW-0808">Transferase</keyword>
<dbReference type="EMBL" id="JASXSV010000010">
    <property type="protein sequence ID" value="MDP0589095.1"/>
    <property type="molecule type" value="Genomic_DNA"/>
</dbReference>
<dbReference type="InterPro" id="IPR002173">
    <property type="entry name" value="Carboh/pur_kinase_PfkB_CS"/>
</dbReference>
<dbReference type="InterPro" id="IPR011611">
    <property type="entry name" value="PfkB_dom"/>
</dbReference>
<comment type="pathway">
    <text evidence="16">Nucleotide-sugar biosynthesis; ADP-L-glycero-beta-D-manno-heptose biosynthesis; ADP-L-glycero-beta-D-manno-heptose from D-glycero-beta-D-manno-heptose 7-phosphate: step 3/4.</text>
</comment>
<keyword evidence="7 16" id="KW-0547">Nucleotide-binding</keyword>
<dbReference type="Pfam" id="PF01467">
    <property type="entry name" value="CTP_transf_like"/>
    <property type="match status" value="1"/>
</dbReference>
<comment type="pathway">
    <text evidence="3">Bacterial outer membrane biogenesis; LPS core biosynthesis.</text>
</comment>
<feature type="region of interest" description="Ribokinase" evidence="16">
    <location>
        <begin position="1"/>
        <end position="318"/>
    </location>
</feature>
<comment type="catalytic activity">
    <reaction evidence="13 16">
        <text>D-glycero-beta-D-manno-heptose 7-phosphate + ATP = D-glycero-beta-D-manno-heptose 1,7-bisphosphate + ADP + H(+)</text>
        <dbReference type="Rhea" id="RHEA:27473"/>
        <dbReference type="ChEBI" id="CHEBI:15378"/>
        <dbReference type="ChEBI" id="CHEBI:30616"/>
        <dbReference type="ChEBI" id="CHEBI:60204"/>
        <dbReference type="ChEBI" id="CHEBI:60208"/>
        <dbReference type="ChEBI" id="CHEBI:456216"/>
        <dbReference type="EC" id="2.7.1.167"/>
    </reaction>
</comment>
<evidence type="ECO:0000256" key="11">
    <source>
        <dbReference type="ARBA" id="ARBA00023277"/>
    </source>
</evidence>
<dbReference type="PANTHER" id="PTHR46969:SF1">
    <property type="entry name" value="BIFUNCTIONAL PROTEIN HLDE"/>
    <property type="match status" value="1"/>
</dbReference>
<dbReference type="Gene3D" id="3.40.50.620">
    <property type="entry name" value="HUPs"/>
    <property type="match status" value="1"/>
</dbReference>
<evidence type="ECO:0000259" key="17">
    <source>
        <dbReference type="Pfam" id="PF00294"/>
    </source>
</evidence>
<dbReference type="PANTHER" id="PTHR46969">
    <property type="entry name" value="BIFUNCTIONAL PROTEIN HLDE"/>
    <property type="match status" value="1"/>
</dbReference>
<dbReference type="InterPro" id="IPR023030">
    <property type="entry name" value="Bifunc_HldE"/>
</dbReference>
<dbReference type="SUPFAM" id="SSF53613">
    <property type="entry name" value="Ribokinase-like"/>
    <property type="match status" value="1"/>
</dbReference>
<feature type="domain" description="Carbohydrate kinase PfkB" evidence="17">
    <location>
        <begin position="11"/>
        <end position="306"/>
    </location>
</feature>
<comment type="function">
    <text evidence="2 16">Catalyzes the ADP transfer from ATP to D-glycero-beta-D-manno-heptose 1-phosphate, yielding ADP-D-glycero-beta-D-manno-heptose.</text>
</comment>
<comment type="similarity">
    <text evidence="15 16">In the C-terminal section; belongs to the cytidylyltransferase family.</text>
</comment>
<evidence type="ECO:0000256" key="5">
    <source>
        <dbReference type="ARBA" id="ARBA00022679"/>
    </source>
</evidence>
<dbReference type="GO" id="GO:0005829">
    <property type="term" value="C:cytosol"/>
    <property type="evidence" value="ECO:0007669"/>
    <property type="project" value="TreeGrafter"/>
</dbReference>
<dbReference type="GO" id="GO:0033785">
    <property type="term" value="F:heptose 7-phosphate kinase activity"/>
    <property type="evidence" value="ECO:0007669"/>
    <property type="project" value="UniProtKB-UniRule"/>
</dbReference>
<dbReference type="InterPro" id="IPR011914">
    <property type="entry name" value="RfaE_dom_II"/>
</dbReference>
<sequence length="490" mass="53468">MRLTLPRFDQASVLVIGDVMLDRYWHGVTSRISPEAPVPVVKIGQVEERPGGAGNVALNMASLGATVWLVAATGDDEAADTLNTQLKDAGVNCDFVRIPRVPTITKLRVMSQHQQLIRLDHEEPFKELTPEMIEIKAATLMDKVKVLVLSDYNKGTLQNYQTLISMASTRGIPVLIDPKGNDFSRYHGATIITPNMCEFESVVGPCKTEQELFDKGQALLRNLELEAMLITRSEQGMTLIRREEAELHLPARAREVFDVTGAGDTVISVLASALAVNNSVPQAASLANLAAGIVVGKLGTATVSMPELRRELNIHQGAGGRGIVTTAQLKLAIEDARDHGEKIVFTNGCFDILHAGHVSYLKQARKQGDRLIVALNDDQSVTRLKGHDRPINSIGRRQAVIAGLESVDWVISFNEDTPENLLRQIKPDVLVKGGDYSLDEVVGAPIVCEYGGDVKVLKFIDSCSTTDIVDKIRQDNDTLRQTANTPENAM</sequence>
<dbReference type="NCBIfam" id="TIGR02198">
    <property type="entry name" value="rfaE_dom_I"/>
    <property type="match status" value="1"/>
</dbReference>
<dbReference type="SUPFAM" id="SSF52374">
    <property type="entry name" value="Nucleotidylyl transferase"/>
    <property type="match status" value="1"/>
</dbReference>
<keyword evidence="6 16" id="KW-0548">Nucleotidyltransferase</keyword>
<evidence type="ECO:0000256" key="2">
    <source>
        <dbReference type="ARBA" id="ARBA00003753"/>
    </source>
</evidence>
<name>A0AA90SSZ5_9GAMM</name>
<dbReference type="EC" id="2.7.7.70" evidence="16"/>
<evidence type="ECO:0000256" key="9">
    <source>
        <dbReference type="ARBA" id="ARBA00022840"/>
    </source>
</evidence>
<dbReference type="GO" id="GO:0016773">
    <property type="term" value="F:phosphotransferase activity, alcohol group as acceptor"/>
    <property type="evidence" value="ECO:0007669"/>
    <property type="project" value="InterPro"/>
</dbReference>
<evidence type="ECO:0000256" key="4">
    <source>
        <dbReference type="ARBA" id="ARBA00011738"/>
    </source>
</evidence>
<organism evidence="19 20">
    <name type="scientific">Candidatus Endonucleibacter bathymodioli</name>
    <dbReference type="NCBI Taxonomy" id="539814"/>
    <lineage>
        <taxon>Bacteria</taxon>
        <taxon>Pseudomonadati</taxon>
        <taxon>Pseudomonadota</taxon>
        <taxon>Gammaproteobacteria</taxon>
        <taxon>Oceanospirillales</taxon>
        <taxon>Endozoicomonadaceae</taxon>
        <taxon>Candidatus Endonucleibacter</taxon>
    </lineage>
</organism>
<proteinExistence type="inferred from homology"/>
<evidence type="ECO:0000256" key="10">
    <source>
        <dbReference type="ARBA" id="ARBA00023268"/>
    </source>
</evidence>
<comment type="similarity">
    <text evidence="14 16">In the N-terminal section; belongs to the carbohydrate kinase PfkB family.</text>
</comment>
<dbReference type="CDD" id="cd01172">
    <property type="entry name" value="RfaE_like"/>
    <property type="match status" value="1"/>
</dbReference>
<dbReference type="InterPro" id="IPR029056">
    <property type="entry name" value="Ribokinase-like"/>
</dbReference>
<evidence type="ECO:0000256" key="7">
    <source>
        <dbReference type="ARBA" id="ARBA00022741"/>
    </source>
</evidence>
<evidence type="ECO:0000256" key="15">
    <source>
        <dbReference type="ARBA" id="ARBA00061122"/>
    </source>
</evidence>
<comment type="caution">
    <text evidence="19">The sequence shown here is derived from an EMBL/GenBank/DDBJ whole genome shotgun (WGS) entry which is preliminary data.</text>
</comment>
<feature type="active site" evidence="16">
    <location>
        <position position="264"/>
    </location>
</feature>
<dbReference type="NCBIfam" id="TIGR02199">
    <property type="entry name" value="rfaE_dom_II"/>
    <property type="match status" value="1"/>
</dbReference>
<keyword evidence="20" id="KW-1185">Reference proteome</keyword>
<dbReference type="EC" id="2.7.1.167" evidence="16"/>
<dbReference type="PROSITE" id="PS00583">
    <property type="entry name" value="PFKB_KINASES_1"/>
    <property type="match status" value="1"/>
</dbReference>
<evidence type="ECO:0000259" key="18">
    <source>
        <dbReference type="Pfam" id="PF01467"/>
    </source>
</evidence>
<dbReference type="NCBIfam" id="NF008454">
    <property type="entry name" value="PRK11316.1"/>
    <property type="match status" value="1"/>
</dbReference>
<dbReference type="GO" id="GO:0005524">
    <property type="term" value="F:ATP binding"/>
    <property type="evidence" value="ECO:0007669"/>
    <property type="project" value="UniProtKB-UniRule"/>
</dbReference>
<reference evidence="19 20" key="1">
    <citation type="journal article" date="2023" name="bioRxiv">
        <title>An intranuclear bacterial parasite of deep-sea mussels expresses apoptosis inhibitors acquired from its host.</title>
        <authorList>
            <person name="Gonzalez Porras M.A."/>
            <person name="Assie A."/>
            <person name="Tietjen M."/>
            <person name="Violette M."/>
            <person name="Kleiner M."/>
            <person name="Gruber-Vodicka H."/>
            <person name="Dubilier N."/>
            <person name="Leisch N."/>
        </authorList>
    </citation>
    <scope>NUCLEOTIDE SEQUENCE [LARGE SCALE GENOMIC DNA]</scope>
    <source>
        <strain evidence="19">IAP13</strain>
    </source>
</reference>
<dbReference type="InterPro" id="IPR011913">
    <property type="entry name" value="RfaE_dom_I"/>
</dbReference>
<dbReference type="FunFam" id="3.40.50.620:FF:000028">
    <property type="entry name" value="Bifunctional protein HldE"/>
    <property type="match status" value="1"/>
</dbReference>
<gene>
    <name evidence="16 19" type="primary">hldE</name>
    <name evidence="19" type="ORF">QS748_07810</name>
</gene>
<feature type="domain" description="Cytidyltransferase-like" evidence="18">
    <location>
        <begin position="345"/>
        <end position="469"/>
    </location>
</feature>
<dbReference type="Pfam" id="PF00294">
    <property type="entry name" value="PfkB"/>
    <property type="match status" value="1"/>
</dbReference>
<dbReference type="FunFam" id="3.40.1190.20:FF:000002">
    <property type="entry name" value="Bifunctional protein HldE"/>
    <property type="match status" value="1"/>
</dbReference>
<evidence type="ECO:0000256" key="14">
    <source>
        <dbReference type="ARBA" id="ARBA00060955"/>
    </source>
</evidence>
<comment type="catalytic activity">
    <reaction evidence="12 16">
        <text>D-glycero-beta-D-manno-heptose 1-phosphate + ATP + H(+) = ADP-D-glycero-beta-D-manno-heptose + diphosphate</text>
        <dbReference type="Rhea" id="RHEA:27465"/>
        <dbReference type="ChEBI" id="CHEBI:15378"/>
        <dbReference type="ChEBI" id="CHEBI:30616"/>
        <dbReference type="ChEBI" id="CHEBI:33019"/>
        <dbReference type="ChEBI" id="CHEBI:59967"/>
        <dbReference type="ChEBI" id="CHEBI:61593"/>
        <dbReference type="EC" id="2.7.7.70"/>
    </reaction>
</comment>
<evidence type="ECO:0000256" key="6">
    <source>
        <dbReference type="ARBA" id="ARBA00022695"/>
    </source>
</evidence>
<evidence type="ECO:0000256" key="3">
    <source>
        <dbReference type="ARBA" id="ARBA00004713"/>
    </source>
</evidence>
<evidence type="ECO:0000256" key="1">
    <source>
        <dbReference type="ARBA" id="ARBA00002319"/>
    </source>
</evidence>
<dbReference type="NCBIfam" id="TIGR00125">
    <property type="entry name" value="cyt_tran_rel"/>
    <property type="match status" value="1"/>
</dbReference>
<keyword evidence="11 16" id="KW-0119">Carbohydrate metabolism</keyword>
<comment type="pathway">
    <text evidence="16">Nucleotide-sugar biosynthesis; ADP-L-glycero-beta-D-manno-heptose biosynthesis; ADP-L-glycero-beta-D-manno-heptose from D-glycero-beta-D-manno-heptose 7-phosphate: step 1/4.</text>
</comment>
<comment type="function">
    <text evidence="1 16">Catalyzes the phosphorylation of D-glycero-D-manno-heptose 7-phosphate at the C-1 position to selectively form D-glycero-beta-D-manno-heptose-1,7-bisphosphate.</text>
</comment>
<dbReference type="InterPro" id="IPR014729">
    <property type="entry name" value="Rossmann-like_a/b/a_fold"/>
</dbReference>
<dbReference type="HAMAP" id="MF_01603">
    <property type="entry name" value="HldE"/>
    <property type="match status" value="1"/>
</dbReference>
<dbReference type="InterPro" id="IPR004821">
    <property type="entry name" value="Cyt_trans-like"/>
</dbReference>
<dbReference type="AlphaFoldDB" id="A0AA90SSZ5"/>
<feature type="binding site" evidence="16">
    <location>
        <begin position="195"/>
        <end position="198"/>
    </location>
    <ligand>
        <name>ATP</name>
        <dbReference type="ChEBI" id="CHEBI:30616"/>
    </ligand>
</feature>
<evidence type="ECO:0000256" key="13">
    <source>
        <dbReference type="ARBA" id="ARBA00052873"/>
    </source>
</evidence>
<evidence type="ECO:0000256" key="12">
    <source>
        <dbReference type="ARBA" id="ARBA00047428"/>
    </source>
</evidence>
<protein>
    <recommendedName>
        <fullName evidence="16">Bifunctional protein HldE</fullName>
    </recommendedName>
    <domain>
        <recommendedName>
            <fullName evidence="16">D-beta-D-heptose 7-phosphate kinase</fullName>
            <ecNumber evidence="16">2.7.1.167</ecNumber>
        </recommendedName>
        <alternativeName>
            <fullName evidence="16">D-beta-D-heptose 7-phosphotransferase</fullName>
        </alternativeName>
        <alternativeName>
            <fullName evidence="16">D-glycero-beta-D-manno-heptose-7-phosphate kinase</fullName>
        </alternativeName>
    </domain>
    <domain>
        <recommendedName>
            <fullName evidence="16">D-beta-D-heptose 1-phosphate adenylyltransferase</fullName>
            <ecNumber evidence="16">2.7.7.70</ecNumber>
        </recommendedName>
        <alternativeName>
            <fullName evidence="16">D-glycero-beta-D-manno-heptose 1-phosphate adenylyltransferase</fullName>
        </alternativeName>
    </domain>
</protein>
<keyword evidence="9 16" id="KW-0067">ATP-binding</keyword>